<name>A0A8E2LHF0_9BACI</name>
<organism evidence="1 2">
    <name type="scientific">Heyndrickxia oleronia</name>
    <dbReference type="NCBI Taxonomy" id="38875"/>
    <lineage>
        <taxon>Bacteria</taxon>
        <taxon>Bacillati</taxon>
        <taxon>Bacillota</taxon>
        <taxon>Bacilli</taxon>
        <taxon>Bacillales</taxon>
        <taxon>Bacillaceae</taxon>
        <taxon>Heyndrickxia</taxon>
    </lineage>
</organism>
<protein>
    <submittedName>
        <fullName evidence="1">Uncharacterized protein</fullName>
    </submittedName>
</protein>
<reference evidence="1 2" key="1">
    <citation type="submission" date="2017-01" db="EMBL/GenBank/DDBJ databases">
        <title>Draft genome sequence of Bacillus oleronius.</title>
        <authorList>
            <person name="Allam M."/>
        </authorList>
    </citation>
    <scope>NUCLEOTIDE SEQUENCE [LARGE SCALE GENOMIC DNA]</scope>
    <source>
        <strain evidence="1 2">DSM 9356</strain>
    </source>
</reference>
<accession>A0A8E2LHF0</accession>
<sequence length="75" mass="8356">MAGRSLTIDINSKTFVAKLKAIAKHMNALAEELEQIDKSVCPSCGKELDTNDFYADGKLWHTMKDCLSCGYSLRE</sequence>
<dbReference type="Proteomes" id="UP000189761">
    <property type="component" value="Unassembled WGS sequence"/>
</dbReference>
<dbReference type="AlphaFoldDB" id="A0A8E2LHF0"/>
<dbReference type="RefSeq" id="WP_078109237.1">
    <property type="nucleotide sequence ID" value="NZ_CP065424.1"/>
</dbReference>
<comment type="caution">
    <text evidence="1">The sequence shown here is derived from an EMBL/GenBank/DDBJ whole genome shotgun (WGS) entry which is preliminary data.</text>
</comment>
<dbReference type="EMBL" id="MTLA01000012">
    <property type="protein sequence ID" value="OOP70179.1"/>
    <property type="molecule type" value="Genomic_DNA"/>
</dbReference>
<proteinExistence type="predicted"/>
<keyword evidence="2" id="KW-1185">Reference proteome</keyword>
<evidence type="ECO:0000313" key="1">
    <source>
        <dbReference type="EMBL" id="OOP70179.1"/>
    </source>
</evidence>
<gene>
    <name evidence="1" type="ORF">BWZ43_01145</name>
</gene>
<evidence type="ECO:0000313" key="2">
    <source>
        <dbReference type="Proteomes" id="UP000189761"/>
    </source>
</evidence>